<reference evidence="1 2" key="1">
    <citation type="journal article" date="2019" name="Int. J. Syst. Evol. Microbiol.">
        <title>The Global Catalogue of Microorganisms (GCM) 10K type strain sequencing project: providing services to taxonomists for standard genome sequencing and annotation.</title>
        <authorList>
            <consortium name="The Broad Institute Genomics Platform"/>
            <consortium name="The Broad Institute Genome Sequencing Center for Infectious Disease"/>
            <person name="Wu L."/>
            <person name="Ma J."/>
        </authorList>
    </citation>
    <scope>NUCLEOTIDE SEQUENCE [LARGE SCALE GENOMIC DNA]</scope>
    <source>
        <strain evidence="1 2">JCM 15575</strain>
    </source>
</reference>
<dbReference type="Gene3D" id="1.25.40.10">
    <property type="entry name" value="Tetratricopeptide repeat domain"/>
    <property type="match status" value="1"/>
</dbReference>
<accession>A0ABN2G5E3</accession>
<dbReference type="EMBL" id="BAAAPK010000001">
    <property type="protein sequence ID" value="GAA1665650.1"/>
    <property type="molecule type" value="Genomic_DNA"/>
</dbReference>
<sequence length="175" mass="19437">MSYILGYDPITLREQVDPRACAERLDEIGEQRSLPALLERVWLLKVLGRLEDSLVLSEQSVRVARMAGTRKDLLRARILHASVLHFRGAYAAAEQELTSCAYEAEGQGWNAIAAFALQHRGKVFYDSEDFVSARADFKQALFLRQESGATDDQLEATLLAIDAADRRRAGAVVAS</sequence>
<dbReference type="SUPFAM" id="SSF48452">
    <property type="entry name" value="TPR-like"/>
    <property type="match status" value="1"/>
</dbReference>
<protein>
    <recommendedName>
        <fullName evidence="3">Tetratricopeptide repeat protein</fullName>
    </recommendedName>
</protein>
<dbReference type="RefSeq" id="WP_344051707.1">
    <property type="nucleotide sequence ID" value="NZ_BAAAPK010000001.1"/>
</dbReference>
<dbReference type="Proteomes" id="UP001500596">
    <property type="component" value="Unassembled WGS sequence"/>
</dbReference>
<evidence type="ECO:0000313" key="2">
    <source>
        <dbReference type="Proteomes" id="UP001500596"/>
    </source>
</evidence>
<name>A0ABN2G5E3_9MICO</name>
<dbReference type="InterPro" id="IPR011990">
    <property type="entry name" value="TPR-like_helical_dom_sf"/>
</dbReference>
<keyword evidence="2" id="KW-1185">Reference proteome</keyword>
<evidence type="ECO:0008006" key="3">
    <source>
        <dbReference type="Google" id="ProtNLM"/>
    </source>
</evidence>
<organism evidence="1 2">
    <name type="scientific">Microbacterium lacus</name>
    <dbReference type="NCBI Taxonomy" id="415217"/>
    <lineage>
        <taxon>Bacteria</taxon>
        <taxon>Bacillati</taxon>
        <taxon>Actinomycetota</taxon>
        <taxon>Actinomycetes</taxon>
        <taxon>Micrococcales</taxon>
        <taxon>Microbacteriaceae</taxon>
        <taxon>Microbacterium</taxon>
    </lineage>
</organism>
<evidence type="ECO:0000313" key="1">
    <source>
        <dbReference type="EMBL" id="GAA1665650.1"/>
    </source>
</evidence>
<gene>
    <name evidence="1" type="ORF">GCM10009807_07270</name>
</gene>
<comment type="caution">
    <text evidence="1">The sequence shown here is derived from an EMBL/GenBank/DDBJ whole genome shotgun (WGS) entry which is preliminary data.</text>
</comment>
<proteinExistence type="predicted"/>